<evidence type="ECO:0000256" key="1">
    <source>
        <dbReference type="ARBA" id="ARBA00022527"/>
    </source>
</evidence>
<protein>
    <recommendedName>
        <fullName evidence="6">Protein kinase domain-containing protein</fullName>
    </recommendedName>
</protein>
<dbReference type="AlphaFoldDB" id="A0AAU9L365"/>
<comment type="caution">
    <text evidence="7">The sequence shown here is derived from an EMBL/GenBank/DDBJ whole genome shotgun (WGS) entry which is preliminary data.</text>
</comment>
<dbReference type="Gene3D" id="1.10.510.10">
    <property type="entry name" value="Transferase(Phosphotransferase) domain 1"/>
    <property type="match status" value="1"/>
</dbReference>
<reference evidence="7 9" key="1">
    <citation type="submission" date="2021-11" db="EMBL/GenBank/DDBJ databases">
        <authorList>
            <person name="Islam A."/>
            <person name="Islam S."/>
            <person name="Flora M.S."/>
            <person name="Rahman M."/>
            <person name="Ziaur R.M."/>
            <person name="Epstein J.H."/>
            <person name="Hassan M."/>
            <person name="Klassen M."/>
            <person name="Woodard K."/>
            <person name="Webb A."/>
            <person name="Webby R.J."/>
            <person name="El Zowalaty M.E."/>
        </authorList>
    </citation>
    <scope>NUCLEOTIDE SEQUENCE</scope>
    <source>
        <strain evidence="8">Pbs1</strain>
        <strain evidence="7">Pbs3</strain>
    </source>
</reference>
<dbReference type="PANTHER" id="PTHR24345:SF91">
    <property type="entry name" value="SERINE_THREONINE-PROTEIN KINASE PLK4"/>
    <property type="match status" value="1"/>
</dbReference>
<name>A0AAU9L365_9STRA</name>
<keyword evidence="9" id="KW-1185">Reference proteome</keyword>
<evidence type="ECO:0000259" key="6">
    <source>
        <dbReference type="PROSITE" id="PS50011"/>
    </source>
</evidence>
<dbReference type="GO" id="GO:0005524">
    <property type="term" value="F:ATP binding"/>
    <property type="evidence" value="ECO:0007669"/>
    <property type="project" value="UniProtKB-KW"/>
</dbReference>
<evidence type="ECO:0000256" key="5">
    <source>
        <dbReference type="ARBA" id="ARBA00022840"/>
    </source>
</evidence>
<evidence type="ECO:0000313" key="10">
    <source>
        <dbReference type="Proteomes" id="UP001160483"/>
    </source>
</evidence>
<keyword evidence="4" id="KW-0418">Kinase</keyword>
<dbReference type="Proteomes" id="UP001158986">
    <property type="component" value="Unassembled WGS sequence"/>
</dbReference>
<dbReference type="InterPro" id="IPR011009">
    <property type="entry name" value="Kinase-like_dom_sf"/>
</dbReference>
<evidence type="ECO:0000313" key="7">
    <source>
        <dbReference type="EMBL" id="CAH0478737.1"/>
    </source>
</evidence>
<evidence type="ECO:0000256" key="2">
    <source>
        <dbReference type="ARBA" id="ARBA00022679"/>
    </source>
</evidence>
<dbReference type="FunFam" id="1.10.510.10:FF:000753">
    <property type="entry name" value="CAMK/CAMKL protein kinase"/>
    <property type="match status" value="1"/>
</dbReference>
<accession>A0AAU9L365</accession>
<dbReference type="SUPFAM" id="SSF56112">
    <property type="entry name" value="Protein kinase-like (PK-like)"/>
    <property type="match status" value="1"/>
</dbReference>
<evidence type="ECO:0000256" key="4">
    <source>
        <dbReference type="ARBA" id="ARBA00022777"/>
    </source>
</evidence>
<dbReference type="Proteomes" id="UP001160483">
    <property type="component" value="Unassembled WGS sequence"/>
</dbReference>
<evidence type="ECO:0000256" key="3">
    <source>
        <dbReference type="ARBA" id="ARBA00022741"/>
    </source>
</evidence>
<dbReference type="EMBL" id="CAKLCB010000386">
    <property type="protein sequence ID" value="CAH0521959.1"/>
    <property type="molecule type" value="Genomic_DNA"/>
</dbReference>
<dbReference type="PANTHER" id="PTHR24345">
    <property type="entry name" value="SERINE/THREONINE-PROTEIN KINASE PLK"/>
    <property type="match status" value="1"/>
</dbReference>
<dbReference type="GO" id="GO:0005634">
    <property type="term" value="C:nucleus"/>
    <property type="evidence" value="ECO:0007669"/>
    <property type="project" value="TreeGrafter"/>
</dbReference>
<evidence type="ECO:0000313" key="8">
    <source>
        <dbReference type="EMBL" id="CAH0521959.1"/>
    </source>
</evidence>
<dbReference type="EMBL" id="CAKKTJ010000274">
    <property type="protein sequence ID" value="CAH0478737.1"/>
    <property type="molecule type" value="Genomic_DNA"/>
</dbReference>
<proteinExistence type="predicted"/>
<keyword evidence="3" id="KW-0547">Nucleotide-binding</keyword>
<feature type="domain" description="Protein kinase" evidence="6">
    <location>
        <begin position="7"/>
        <end position="281"/>
    </location>
</feature>
<organism evidence="7 10">
    <name type="scientific">Peronospora belbahrii</name>
    <dbReference type="NCBI Taxonomy" id="622444"/>
    <lineage>
        <taxon>Eukaryota</taxon>
        <taxon>Sar</taxon>
        <taxon>Stramenopiles</taxon>
        <taxon>Oomycota</taxon>
        <taxon>Peronosporomycetes</taxon>
        <taxon>Peronosporales</taxon>
        <taxon>Peronosporaceae</taxon>
        <taxon>Peronospora</taxon>
    </lineage>
</organism>
<dbReference type="GO" id="GO:0004674">
    <property type="term" value="F:protein serine/threonine kinase activity"/>
    <property type="evidence" value="ECO:0007669"/>
    <property type="project" value="UniProtKB-KW"/>
</dbReference>
<dbReference type="Pfam" id="PF00069">
    <property type="entry name" value="Pkinase"/>
    <property type="match status" value="1"/>
</dbReference>
<sequence>MTTPPLLRVRRQLSVALYGQVLECELPGHDEPVAVKCLSLMQAHERQSQVRTAREIDNPIQEQRVAALLVANGGHCNVVQPYLHFVYDETLYLVNELCEGGDLHSLVAERLDAARFLEEHEVLPLMEQVLAGVYYLHTILGVAHRDLSLENVLISRGVCKITDFGLSTDARRMCDGCQVGKEFYMAPEVVAGERYDPVLADVWSLGIMWFILLTGSPLLSLASPSVKGFKAVVQHGVGAVIDSWGHSNRISKNTIMLLEKMLQINPQRRISLSQVLAHPVFH</sequence>
<dbReference type="InterPro" id="IPR000719">
    <property type="entry name" value="Prot_kinase_dom"/>
</dbReference>
<gene>
    <name evidence="8" type="ORF">PBS001_LOCUS8400</name>
    <name evidence="7" type="ORF">PBS003_LOCUS5419</name>
</gene>
<keyword evidence="1" id="KW-0723">Serine/threonine-protein kinase</keyword>
<dbReference type="PROSITE" id="PS50011">
    <property type="entry name" value="PROTEIN_KINASE_DOM"/>
    <property type="match status" value="1"/>
</dbReference>
<keyword evidence="5" id="KW-0067">ATP-binding</keyword>
<evidence type="ECO:0000313" key="9">
    <source>
        <dbReference type="Proteomes" id="UP001158986"/>
    </source>
</evidence>
<keyword evidence="2" id="KW-0808">Transferase</keyword>